<sequence length="300" mass="32919">MQQSLRRVDQDSSIFTAVRASPAGRRRCSSSSSRATSPERASMRALMSMSKSAGLFTVVIGLRKFFNVNDERDDICNIVVALRARAGCIPTVGVGRAVHGRCRPSPGYPRSRTGQSRSHRPLQLRGGQEHSGHGAAAAPGSGSSGLSGGLRGAARLRLLRALRLVLRASSTWTGRPRHRHRRGCSSQSCPLRGPLKGKLVARASERRSKFHFPYSSRSDRFKQGHKNDLFNEMIFCSRRHSCSRTLLPLADSTTLTATPTRRPSDPTETSSTRPKSPRPRPPISPNTLAQLLTSTYQRNQ</sequence>
<protein>
    <submittedName>
        <fullName evidence="2">Uncharacterized protein</fullName>
    </submittedName>
</protein>
<name>A0A6H5I4K8_9HYME</name>
<evidence type="ECO:0000256" key="1">
    <source>
        <dbReference type="SAM" id="MobiDB-lite"/>
    </source>
</evidence>
<gene>
    <name evidence="2" type="ORF">TBRA_LOCUS3390</name>
</gene>
<organism evidence="2 3">
    <name type="scientific">Trichogramma brassicae</name>
    <dbReference type="NCBI Taxonomy" id="86971"/>
    <lineage>
        <taxon>Eukaryota</taxon>
        <taxon>Metazoa</taxon>
        <taxon>Ecdysozoa</taxon>
        <taxon>Arthropoda</taxon>
        <taxon>Hexapoda</taxon>
        <taxon>Insecta</taxon>
        <taxon>Pterygota</taxon>
        <taxon>Neoptera</taxon>
        <taxon>Endopterygota</taxon>
        <taxon>Hymenoptera</taxon>
        <taxon>Apocrita</taxon>
        <taxon>Proctotrupomorpha</taxon>
        <taxon>Chalcidoidea</taxon>
        <taxon>Trichogrammatidae</taxon>
        <taxon>Trichogramma</taxon>
    </lineage>
</organism>
<feature type="compositionally biased region" description="Polar residues" evidence="1">
    <location>
        <begin position="288"/>
        <end position="300"/>
    </location>
</feature>
<feature type="region of interest" description="Disordered" evidence="1">
    <location>
        <begin position="20"/>
        <end position="42"/>
    </location>
</feature>
<dbReference type="AlphaFoldDB" id="A0A6H5I4K8"/>
<dbReference type="EMBL" id="CADCXV010000645">
    <property type="protein sequence ID" value="CAB0031421.1"/>
    <property type="molecule type" value="Genomic_DNA"/>
</dbReference>
<evidence type="ECO:0000313" key="2">
    <source>
        <dbReference type="EMBL" id="CAB0031421.1"/>
    </source>
</evidence>
<feature type="region of interest" description="Disordered" evidence="1">
    <location>
        <begin position="253"/>
        <end position="300"/>
    </location>
</feature>
<proteinExistence type="predicted"/>
<dbReference type="Proteomes" id="UP000479190">
    <property type="component" value="Unassembled WGS sequence"/>
</dbReference>
<feature type="region of interest" description="Disordered" evidence="1">
    <location>
        <begin position="99"/>
        <end position="148"/>
    </location>
</feature>
<evidence type="ECO:0000313" key="3">
    <source>
        <dbReference type="Proteomes" id="UP000479190"/>
    </source>
</evidence>
<accession>A0A6H5I4K8</accession>
<reference evidence="2 3" key="1">
    <citation type="submission" date="2020-02" db="EMBL/GenBank/DDBJ databases">
        <authorList>
            <person name="Ferguson B K."/>
        </authorList>
    </citation>
    <scope>NUCLEOTIDE SEQUENCE [LARGE SCALE GENOMIC DNA]</scope>
</reference>
<keyword evidence="3" id="KW-1185">Reference proteome</keyword>
<feature type="compositionally biased region" description="Low complexity" evidence="1">
    <location>
        <begin position="20"/>
        <end position="40"/>
    </location>
</feature>